<keyword evidence="2" id="KW-0732">Signal</keyword>
<feature type="repeat" description="TPR" evidence="1">
    <location>
        <begin position="74"/>
        <end position="107"/>
    </location>
</feature>
<feature type="chain" id="PRO_5043358705" evidence="2">
    <location>
        <begin position="22"/>
        <end position="299"/>
    </location>
</feature>
<reference evidence="3 4" key="1">
    <citation type="journal article" date="2017" name="DNA Res.">
        <title>Complete genome sequence and expression profile of the commercial lytic enzyme producer Lysobacter enzymogenes M497-1.</title>
        <authorList>
            <person name="Takami H."/>
            <person name="Toyoda A."/>
            <person name="Uchiyama I."/>
            <person name="Itoh T."/>
            <person name="Takaki Y."/>
            <person name="Arai W."/>
            <person name="Nishi S."/>
            <person name="Kawai M."/>
            <person name="Shinya K."/>
            <person name="Ikeda H."/>
        </authorList>
    </citation>
    <scope>NUCLEOTIDE SEQUENCE [LARGE SCALE GENOMIC DNA]</scope>
    <source>
        <strain evidence="3 4">M497-1</strain>
    </source>
</reference>
<evidence type="ECO:0000256" key="1">
    <source>
        <dbReference type="PROSITE-ProRule" id="PRU00339"/>
    </source>
</evidence>
<sequence>MRLLRTIAALALLSLAPAASACINTIGTDHSGRKFYPNWYIGTELTSSMRPSKLGPDDIWVRNVIEQSRKWPDFQSLNDLGVVLIRQGKYSRAIEHFLTVERLFPGRAQTAANLGTVLELSGHDRVALRWIRIGMKRDPDEHHRTEWLHGRILEAKIAMAADPNYLKGRSIAGVSFSNDLTPPLPTKLPKGNDGRPVALWELNNALSYQLSERTTFVAAPDPVVANLLMDWATLNLAGGPVENAAALYDLAVRYGAPRDALMDRRQAHVREVLAKADKEPKLADIACGICQPPPEPTKD</sequence>
<organism evidence="3 4">
    <name type="scientific">Lysobacter enzymogenes</name>
    <dbReference type="NCBI Taxonomy" id="69"/>
    <lineage>
        <taxon>Bacteria</taxon>
        <taxon>Pseudomonadati</taxon>
        <taxon>Pseudomonadota</taxon>
        <taxon>Gammaproteobacteria</taxon>
        <taxon>Lysobacterales</taxon>
        <taxon>Lysobacteraceae</taxon>
        <taxon>Lysobacter</taxon>
    </lineage>
</organism>
<dbReference type="Gene3D" id="1.25.40.10">
    <property type="entry name" value="Tetratricopeptide repeat domain"/>
    <property type="match status" value="1"/>
</dbReference>
<dbReference type="SUPFAM" id="SSF48452">
    <property type="entry name" value="TPR-like"/>
    <property type="match status" value="1"/>
</dbReference>
<proteinExistence type="predicted"/>
<keyword evidence="1" id="KW-0802">TPR repeat</keyword>
<dbReference type="PROSITE" id="PS50005">
    <property type="entry name" value="TPR"/>
    <property type="match status" value="1"/>
</dbReference>
<dbReference type="Proteomes" id="UP000218824">
    <property type="component" value="Chromosome"/>
</dbReference>
<feature type="signal peptide" evidence="2">
    <location>
        <begin position="1"/>
        <end position="21"/>
    </location>
</feature>
<protein>
    <submittedName>
        <fullName evidence="3">TPR repeat-containing protein</fullName>
    </submittedName>
</protein>
<dbReference type="KEGG" id="lem:LEN_0534"/>
<evidence type="ECO:0000313" key="3">
    <source>
        <dbReference type="EMBL" id="BAV96021.1"/>
    </source>
</evidence>
<name>A0AAU9ABY4_LYSEN</name>
<gene>
    <name evidence="3" type="ORF">LEN_0534</name>
</gene>
<dbReference type="InterPro" id="IPR019734">
    <property type="entry name" value="TPR_rpt"/>
</dbReference>
<dbReference type="PROSITE" id="PS51257">
    <property type="entry name" value="PROKAR_LIPOPROTEIN"/>
    <property type="match status" value="1"/>
</dbReference>
<evidence type="ECO:0000256" key="2">
    <source>
        <dbReference type="SAM" id="SignalP"/>
    </source>
</evidence>
<dbReference type="EMBL" id="AP014940">
    <property type="protein sequence ID" value="BAV96021.1"/>
    <property type="molecule type" value="Genomic_DNA"/>
</dbReference>
<accession>A0AAU9ABY4</accession>
<dbReference type="InterPro" id="IPR011990">
    <property type="entry name" value="TPR-like_helical_dom_sf"/>
</dbReference>
<dbReference type="AlphaFoldDB" id="A0AAU9ABY4"/>
<evidence type="ECO:0000313" key="4">
    <source>
        <dbReference type="Proteomes" id="UP000218824"/>
    </source>
</evidence>